<keyword evidence="3" id="KW-1185">Reference proteome</keyword>
<feature type="domain" description="Putative Se/S carrier protein-like" evidence="1">
    <location>
        <begin position="5"/>
        <end position="73"/>
    </location>
</feature>
<evidence type="ECO:0000313" key="2">
    <source>
        <dbReference type="EMBL" id="AKL94394.1"/>
    </source>
</evidence>
<dbReference type="Proteomes" id="UP000035704">
    <property type="component" value="Chromosome"/>
</dbReference>
<organism evidence="2 3">
    <name type="scientific">Clostridium aceticum</name>
    <dbReference type="NCBI Taxonomy" id="84022"/>
    <lineage>
        <taxon>Bacteria</taxon>
        <taxon>Bacillati</taxon>
        <taxon>Bacillota</taxon>
        <taxon>Clostridia</taxon>
        <taxon>Eubacteriales</taxon>
        <taxon>Clostridiaceae</taxon>
        <taxon>Clostridium</taxon>
    </lineage>
</organism>
<evidence type="ECO:0000313" key="3">
    <source>
        <dbReference type="Proteomes" id="UP000035704"/>
    </source>
</evidence>
<protein>
    <recommendedName>
        <fullName evidence="1">Putative Se/S carrier protein-like domain-containing protein</fullName>
    </recommendedName>
</protein>
<name>A0A0D8IE90_9CLOT</name>
<sequence length="91" mass="10658">MKNYYCVLTFHNTHYALNTEKILKENHIPIKLMPVPRQVSSSCGIAAEFPCEDREMILKLCTEHHIEIDEIHKIQKQEKGNWFTKLMGTNS</sequence>
<dbReference type="AlphaFoldDB" id="A0A0D8IE90"/>
<dbReference type="InterPro" id="IPR021778">
    <property type="entry name" value="Se/S_carrier-like"/>
</dbReference>
<dbReference type="RefSeq" id="WP_044823462.1">
    <property type="nucleotide sequence ID" value="NZ_CP009687.1"/>
</dbReference>
<dbReference type="Pfam" id="PF11823">
    <property type="entry name" value="Se_S_carrier"/>
    <property type="match status" value="1"/>
</dbReference>
<dbReference type="STRING" id="84022.CACET_c08860"/>
<proteinExistence type="predicted"/>
<gene>
    <name evidence="2" type="ORF">CACET_c08860</name>
</gene>
<dbReference type="KEGG" id="cace:CACET_c08860"/>
<evidence type="ECO:0000259" key="1">
    <source>
        <dbReference type="Pfam" id="PF11823"/>
    </source>
</evidence>
<accession>A0A0D8IE90</accession>
<dbReference type="EMBL" id="CP009687">
    <property type="protein sequence ID" value="AKL94394.1"/>
    <property type="molecule type" value="Genomic_DNA"/>
</dbReference>
<dbReference type="PATRIC" id="fig|84022.5.peg.2440"/>
<reference evidence="2 3" key="1">
    <citation type="submission" date="2014-10" db="EMBL/GenBank/DDBJ databases">
        <title>Genome sequence of Clostridium aceticum DSM 1496.</title>
        <authorList>
            <person name="Poehlein A."/>
            <person name="Schiel-Bengelsdorf B."/>
            <person name="Gottschalk G."/>
            <person name="Duerre P."/>
            <person name="Daniel R."/>
        </authorList>
    </citation>
    <scope>NUCLEOTIDE SEQUENCE [LARGE SCALE GENOMIC DNA]</scope>
    <source>
        <strain evidence="2 3">DSM 1496</strain>
    </source>
</reference>